<dbReference type="InterPro" id="IPR044925">
    <property type="entry name" value="His-Me_finger_sf"/>
</dbReference>
<evidence type="ECO:0000256" key="1">
    <source>
        <dbReference type="SAM" id="Coils"/>
    </source>
</evidence>
<organism evidence="3">
    <name type="scientific">marine sediment metagenome</name>
    <dbReference type="NCBI Taxonomy" id="412755"/>
    <lineage>
        <taxon>unclassified sequences</taxon>
        <taxon>metagenomes</taxon>
        <taxon>ecological metagenomes</taxon>
    </lineage>
</organism>
<dbReference type="SUPFAM" id="SSF54060">
    <property type="entry name" value="His-Me finger endonucleases"/>
    <property type="match status" value="1"/>
</dbReference>
<feature type="coiled-coil region" evidence="1">
    <location>
        <begin position="155"/>
        <end position="182"/>
    </location>
</feature>
<reference evidence="3" key="1">
    <citation type="journal article" date="2014" name="Front. Microbiol.">
        <title>High frequency of phylogenetically diverse reductive dehalogenase-homologous genes in deep subseafloor sedimentary metagenomes.</title>
        <authorList>
            <person name="Kawai M."/>
            <person name="Futagami T."/>
            <person name="Toyoda A."/>
            <person name="Takaki Y."/>
            <person name="Nishi S."/>
            <person name="Hori S."/>
            <person name="Arai W."/>
            <person name="Tsubouchi T."/>
            <person name="Morono Y."/>
            <person name="Uchiyama I."/>
            <person name="Ito T."/>
            <person name="Fujiyama A."/>
            <person name="Inagaki F."/>
            <person name="Takami H."/>
        </authorList>
    </citation>
    <scope>NUCLEOTIDE SEQUENCE</scope>
    <source>
        <strain evidence="3">Expedition CK06-06</strain>
    </source>
</reference>
<proteinExistence type="predicted"/>
<protein>
    <recommendedName>
        <fullName evidence="2">HNH nuclease domain-containing protein</fullName>
    </recommendedName>
</protein>
<feature type="domain" description="HNH nuclease" evidence="2">
    <location>
        <begin position="109"/>
        <end position="147"/>
    </location>
</feature>
<accession>X1F309</accession>
<evidence type="ECO:0000259" key="2">
    <source>
        <dbReference type="Pfam" id="PF13392"/>
    </source>
</evidence>
<evidence type="ECO:0000313" key="3">
    <source>
        <dbReference type="EMBL" id="GAH39991.1"/>
    </source>
</evidence>
<gene>
    <name evidence="3" type="ORF">S03H2_18606</name>
</gene>
<dbReference type="AlphaFoldDB" id="X1F309"/>
<comment type="caution">
    <text evidence="3">The sequence shown here is derived from an EMBL/GenBank/DDBJ whole genome shotgun (WGS) entry which is preliminary data.</text>
</comment>
<dbReference type="InterPro" id="IPR003615">
    <property type="entry name" value="HNH_nuc"/>
</dbReference>
<name>X1F309_9ZZZZ</name>
<dbReference type="Gene3D" id="3.90.75.20">
    <property type="match status" value="1"/>
</dbReference>
<keyword evidence="1" id="KW-0175">Coiled coil</keyword>
<sequence>MPEDKVGLGEIRYGRDINKRPATSKFIWLACEDCGKERWVRLIQGKPKNLKCLPCAQFKKNRDFPAPRGSKSPAWKGGRRRHKGYVYIKLAPDDFFYPMANISGYVFEHRLIVAQHLGRCLLPWEVVHHKNSIKDDNRYPENLELIADRRYHLIDANTKAYIKRLEKRIVKLEAEHGIKEINGR</sequence>
<dbReference type="Pfam" id="PF13392">
    <property type="entry name" value="HNH_3"/>
    <property type="match status" value="1"/>
</dbReference>
<dbReference type="EMBL" id="BARU01009663">
    <property type="protein sequence ID" value="GAH39991.1"/>
    <property type="molecule type" value="Genomic_DNA"/>
</dbReference>